<dbReference type="SMART" id="SM01086">
    <property type="entry name" value="ClpB_D2-small"/>
    <property type="match status" value="1"/>
</dbReference>
<dbReference type="CDD" id="cd00009">
    <property type="entry name" value="AAA"/>
    <property type="match status" value="1"/>
</dbReference>
<dbReference type="EMBL" id="CP041150">
    <property type="protein sequence ID" value="QDF72707.1"/>
    <property type="molecule type" value="Genomic_DNA"/>
</dbReference>
<evidence type="ECO:0000256" key="13">
    <source>
        <dbReference type="RuleBase" id="RU004432"/>
    </source>
</evidence>
<dbReference type="SUPFAM" id="SSF52540">
    <property type="entry name" value="P-loop containing nucleoside triphosphate hydrolases"/>
    <property type="match status" value="2"/>
</dbReference>
<dbReference type="PROSITE" id="PS00870">
    <property type="entry name" value="CLPAB_1"/>
    <property type="match status" value="1"/>
</dbReference>
<dbReference type="FunFam" id="3.40.50.300:FF:000025">
    <property type="entry name" value="ATP-dependent Clp protease subunit"/>
    <property type="match status" value="1"/>
</dbReference>
<reference evidence="17 19" key="2">
    <citation type="submission" date="2019-06" db="EMBL/GenBank/DDBJ databases">
        <title>Whole geneome sequnce of Mycobacteroides chelonae M77 isolated from bovine milk from Meghalaya, India.</title>
        <authorList>
            <person name="Vise E."/>
            <person name="Das S."/>
            <person name="Garg A."/>
            <person name="Ghatak S."/>
            <person name="Shakuntala I."/>
            <person name="Milton A.A.P."/>
            <person name="Karam A."/>
            <person name="Sanjukta R."/>
            <person name="Puro K."/>
            <person name="Sen A."/>
        </authorList>
    </citation>
    <scope>NUCLEOTIDE SEQUENCE [LARGE SCALE GENOMIC DNA]</scope>
    <source>
        <strain evidence="17 19">M77</strain>
    </source>
</reference>
<evidence type="ECO:0000313" key="16">
    <source>
        <dbReference type="EMBL" id="OHT51777.1"/>
    </source>
</evidence>
<dbReference type="InterPro" id="IPR001270">
    <property type="entry name" value="ClpA/B"/>
</dbReference>
<comment type="function">
    <text evidence="10">Part of a stress-induced multi-chaperone system, it is involved in the recovery of the cell from heat-induced damage, in cooperation with DnaK, DnaJ and GrpE. Acts before DnaK, in the processing of protein aggregates. Protein binding stimulates the ATPase activity; ATP hydrolysis unfolds the denatured protein aggregates, which probably helps expose new hydrophobic binding sites on the surface of ClpB-bound aggregates, contributing to the solubilization and refolding of denatured protein aggregates by DnaK.</text>
</comment>
<keyword evidence="5 13" id="KW-0547">Nucleotide-binding</keyword>
<dbReference type="InterPro" id="IPR028299">
    <property type="entry name" value="ClpA/B_CS2"/>
</dbReference>
<dbReference type="PANTHER" id="PTHR11638">
    <property type="entry name" value="ATP-DEPENDENT CLP PROTEASE"/>
    <property type="match status" value="1"/>
</dbReference>
<feature type="coiled-coil region" evidence="14">
    <location>
        <begin position="413"/>
        <end position="493"/>
    </location>
</feature>
<dbReference type="Pfam" id="PF00004">
    <property type="entry name" value="AAA"/>
    <property type="match status" value="1"/>
</dbReference>
<name>A0AB73N898_MYCCH</name>
<dbReference type="InterPro" id="IPR004176">
    <property type="entry name" value="Clp_R_N"/>
</dbReference>
<accession>A0AB73N898</accession>
<evidence type="ECO:0000256" key="8">
    <source>
        <dbReference type="ARBA" id="ARBA00023054"/>
    </source>
</evidence>
<dbReference type="Pfam" id="PF17871">
    <property type="entry name" value="AAA_lid_9"/>
    <property type="match status" value="1"/>
</dbReference>
<dbReference type="EMBL" id="MLHW01000009">
    <property type="protein sequence ID" value="OHT51777.1"/>
    <property type="molecule type" value="Genomic_DNA"/>
</dbReference>
<dbReference type="FunFam" id="1.10.8.60:FF:000017">
    <property type="entry name" value="ATP-dependent chaperone ClpB"/>
    <property type="match status" value="1"/>
</dbReference>
<dbReference type="InterPro" id="IPR018368">
    <property type="entry name" value="ClpA/B_CS1"/>
</dbReference>
<evidence type="ECO:0000256" key="6">
    <source>
        <dbReference type="ARBA" id="ARBA00022840"/>
    </source>
</evidence>
<comment type="subunit">
    <text evidence="11">Homohexamer. The oligomerization is ATP-dependent.</text>
</comment>
<dbReference type="GO" id="GO:0005524">
    <property type="term" value="F:ATP binding"/>
    <property type="evidence" value="ECO:0007669"/>
    <property type="project" value="UniProtKB-UniRule"/>
</dbReference>
<dbReference type="PROSITE" id="PS51903">
    <property type="entry name" value="CLP_R"/>
    <property type="match status" value="1"/>
</dbReference>
<dbReference type="FunFam" id="3.40.50.300:FF:000010">
    <property type="entry name" value="Chaperone clpB 1, putative"/>
    <property type="match status" value="1"/>
</dbReference>
<dbReference type="InterPro" id="IPR003593">
    <property type="entry name" value="AAA+_ATPase"/>
</dbReference>
<dbReference type="InterPro" id="IPR036628">
    <property type="entry name" value="Clp_N_dom_sf"/>
</dbReference>
<keyword evidence="4 12" id="KW-0677">Repeat</keyword>
<evidence type="ECO:0000256" key="2">
    <source>
        <dbReference type="ARBA" id="ARBA00008675"/>
    </source>
</evidence>
<dbReference type="GO" id="GO:0034605">
    <property type="term" value="P:cellular response to heat"/>
    <property type="evidence" value="ECO:0007669"/>
    <property type="project" value="TreeGrafter"/>
</dbReference>
<dbReference type="InterPro" id="IPR003959">
    <property type="entry name" value="ATPase_AAA_core"/>
</dbReference>
<comment type="similarity">
    <text evidence="2 13">Belongs to the ClpA/ClpB family.</text>
</comment>
<protein>
    <recommendedName>
        <fullName evidence="3 14">Chaperone protein ClpB</fullName>
    </recommendedName>
</protein>
<dbReference type="InterPro" id="IPR027417">
    <property type="entry name" value="P-loop_NTPase"/>
</dbReference>
<dbReference type="Proteomes" id="UP000317728">
    <property type="component" value="Chromosome"/>
</dbReference>
<keyword evidence="7 14" id="KW-0346">Stress response</keyword>
<dbReference type="GO" id="GO:0016887">
    <property type="term" value="F:ATP hydrolysis activity"/>
    <property type="evidence" value="ECO:0007669"/>
    <property type="project" value="InterPro"/>
</dbReference>
<evidence type="ECO:0000256" key="1">
    <source>
        <dbReference type="ARBA" id="ARBA00004496"/>
    </source>
</evidence>
<dbReference type="GO" id="GO:0042026">
    <property type="term" value="P:protein refolding"/>
    <property type="evidence" value="ECO:0007669"/>
    <property type="project" value="UniProtKB-UniRule"/>
</dbReference>
<dbReference type="RefSeq" id="WP_030097157.1">
    <property type="nucleotide sequence ID" value="NZ_BSAK01000007.1"/>
</dbReference>
<keyword evidence="9 13" id="KW-0143">Chaperone</keyword>
<evidence type="ECO:0000256" key="7">
    <source>
        <dbReference type="ARBA" id="ARBA00023016"/>
    </source>
</evidence>
<dbReference type="AlphaFoldDB" id="A0AB73N898"/>
<dbReference type="InterPro" id="IPR017730">
    <property type="entry name" value="Chaperonin_ClpB"/>
</dbReference>
<dbReference type="GO" id="GO:0005737">
    <property type="term" value="C:cytoplasm"/>
    <property type="evidence" value="ECO:0007669"/>
    <property type="project" value="UniProtKB-SubCell"/>
</dbReference>
<feature type="domain" description="Clp R" evidence="15">
    <location>
        <begin position="1"/>
        <end position="146"/>
    </location>
</feature>
<evidence type="ECO:0000259" key="15">
    <source>
        <dbReference type="PROSITE" id="PS51903"/>
    </source>
</evidence>
<dbReference type="Gene3D" id="1.10.1780.10">
    <property type="entry name" value="Clp, N-terminal domain"/>
    <property type="match status" value="1"/>
</dbReference>
<dbReference type="Gene3D" id="1.10.8.60">
    <property type="match status" value="1"/>
</dbReference>
<evidence type="ECO:0000256" key="10">
    <source>
        <dbReference type="ARBA" id="ARBA00025613"/>
    </source>
</evidence>
<dbReference type="PRINTS" id="PR00300">
    <property type="entry name" value="CLPPROTEASEA"/>
</dbReference>
<keyword evidence="6 13" id="KW-0067">ATP-binding</keyword>
<keyword evidence="8 14" id="KW-0175">Coiled coil</keyword>
<dbReference type="PROSITE" id="PS00871">
    <property type="entry name" value="CLPAB_2"/>
    <property type="match status" value="1"/>
</dbReference>
<evidence type="ECO:0000256" key="12">
    <source>
        <dbReference type="PROSITE-ProRule" id="PRU01251"/>
    </source>
</evidence>
<comment type="subcellular location">
    <subcellularLocation>
        <location evidence="1 14">Cytoplasm</location>
    </subcellularLocation>
</comment>
<gene>
    <name evidence="14 17" type="primary">clpB</name>
    <name evidence="16" type="ORF">BKG62_13100</name>
    <name evidence="17" type="ORF">FJK96_22805</name>
</gene>
<evidence type="ECO:0000256" key="11">
    <source>
        <dbReference type="ARBA" id="ARBA00026057"/>
    </source>
</evidence>
<dbReference type="Pfam" id="PF02861">
    <property type="entry name" value="Clp_N"/>
    <property type="match status" value="1"/>
</dbReference>
<evidence type="ECO:0000256" key="4">
    <source>
        <dbReference type="ARBA" id="ARBA00022737"/>
    </source>
</evidence>
<evidence type="ECO:0000256" key="14">
    <source>
        <dbReference type="RuleBase" id="RU362034"/>
    </source>
</evidence>
<dbReference type="NCBIfam" id="TIGR03346">
    <property type="entry name" value="chaperone_ClpB"/>
    <property type="match status" value="1"/>
</dbReference>
<dbReference type="Proteomes" id="UP000180113">
    <property type="component" value="Unassembled WGS sequence"/>
</dbReference>
<evidence type="ECO:0000256" key="9">
    <source>
        <dbReference type="ARBA" id="ARBA00023186"/>
    </source>
</evidence>
<dbReference type="InterPro" id="IPR019489">
    <property type="entry name" value="Clp_ATPase_C"/>
</dbReference>
<dbReference type="InterPro" id="IPR050130">
    <property type="entry name" value="ClpA_ClpB"/>
</dbReference>
<dbReference type="PANTHER" id="PTHR11638:SF18">
    <property type="entry name" value="HEAT SHOCK PROTEIN 104"/>
    <property type="match status" value="1"/>
</dbReference>
<dbReference type="Pfam" id="PF10431">
    <property type="entry name" value="ClpB_D2-small"/>
    <property type="match status" value="1"/>
</dbReference>
<evidence type="ECO:0000256" key="3">
    <source>
        <dbReference type="ARBA" id="ARBA00017574"/>
    </source>
</evidence>
<organism evidence="16 18">
    <name type="scientific">Mycobacteroides chelonae</name>
    <name type="common">Mycobacterium chelonae</name>
    <dbReference type="NCBI Taxonomy" id="1774"/>
    <lineage>
        <taxon>Bacteria</taxon>
        <taxon>Bacillati</taxon>
        <taxon>Actinomycetota</taxon>
        <taxon>Actinomycetes</taxon>
        <taxon>Mycobacteriales</taxon>
        <taxon>Mycobacteriaceae</taxon>
        <taxon>Mycobacteroides</taxon>
    </lineage>
</organism>
<dbReference type="CDD" id="cd19499">
    <property type="entry name" value="RecA-like_ClpB_Hsp104-like"/>
    <property type="match status" value="1"/>
</dbReference>
<reference evidence="16 18" key="1">
    <citation type="submission" date="2016-10" db="EMBL/GenBank/DDBJ databases">
        <title>Evaluation of Human, Animal and Environmental Mycobacterium chelonae Isolates by Core Genome Phylogenomic Analysis, Targeted Gene Comparison, and Anti-microbial Susceptibility Patterns: A Tale of Mistaken Identities.</title>
        <authorList>
            <person name="Fogelson S.B."/>
            <person name="Camus A.C."/>
            <person name="Lorenz W."/>
            <person name="Vasireddy R."/>
            <person name="Vasireddy S."/>
            <person name="Smith T."/>
            <person name="Brown-Elliott B.A."/>
            <person name="Wallace R.J.Jr."/>
            <person name="Hasan N.A."/>
            <person name="Reischl U."/>
            <person name="Sanchez S."/>
        </authorList>
    </citation>
    <scope>NUCLEOTIDE SEQUENCE [LARGE SCALE GENOMIC DNA]</scope>
    <source>
        <strain evidence="16 18">42895</strain>
    </source>
</reference>
<keyword evidence="14" id="KW-0963">Cytoplasm</keyword>
<evidence type="ECO:0000313" key="19">
    <source>
        <dbReference type="Proteomes" id="UP000317728"/>
    </source>
</evidence>
<dbReference type="FunFam" id="3.40.50.300:FF:000120">
    <property type="entry name" value="ATP-dependent chaperone ClpB"/>
    <property type="match status" value="1"/>
</dbReference>
<comment type="subunit">
    <text evidence="14">Homohexamer; The oligomerization is ATP-dependent.</text>
</comment>
<evidence type="ECO:0000256" key="5">
    <source>
        <dbReference type="ARBA" id="ARBA00022741"/>
    </source>
</evidence>
<dbReference type="SUPFAM" id="SSF81923">
    <property type="entry name" value="Double Clp-N motif"/>
    <property type="match status" value="1"/>
</dbReference>
<dbReference type="Gene3D" id="3.40.50.300">
    <property type="entry name" value="P-loop containing nucleotide triphosphate hydrolases"/>
    <property type="match status" value="3"/>
</dbReference>
<dbReference type="SMART" id="SM00382">
    <property type="entry name" value="AAA"/>
    <property type="match status" value="2"/>
</dbReference>
<sequence length="848" mass="92263">MDSFNPTTKTQAALTAALQAATTAGNPEIRPAHLLVALLSQTDGIAAPLLQAVGVDPATVRNEAQAIADRLPQVSNASANPQLSRDSIAAITTAQQLATELNDDYVSTEHLLVGLATGDSDIAKLLANNGATPNALRDAFVQVRGSGRVTSPEPESTFQALEKYSTDLTARAREGKLDPVIGRDTEIRRVVQVLSRRTKNNPVLIGEPGVGKTAIVEGLAQRIVAGDVPESLRGKTVVSLDLGSMVAGAKYRGEFEERLKAVLDEIKNSAGQLITFIDELHTIVGAGATGESAMDAGNMIKPMLARGELRLVGATTLDEYRKYIEKDAALERRFQQVLVGEPSVEDTVGILRGIKERYEVHHGVRITDSALVAAATLSDRYITSRFLPDKAIDLVDEAASRLRMEIDSRPVEIDEVERVVRRLEIEEMALSKEDDEASKQRLVKLREELADKKERLAELTARWQNEKNAIDVVRELKEQLETLKGESDRAERDGDLGKVAELRYGRIPDLEKQLEAALPGAQARESVMLKEEVGPDDVADVVSAWTGIPAGRLMEGETAKLLRMEDVLGARVVGQTKAVEAVSDAVRRARAGVADPNRPTGSFLFLGPTGVGKTELAKALADFLFDDEHAMVRIDMSEYGEKHSVARLVGAPPGYVGYDAGGQLTEAVRRRPYTVVLFDEVEKAHPDVFDVLLQVLDEGRLTDGQGRTVDFRNTILILTSNLGAGGSEEQVMAAVRAKFKPEFINRLDDVLIFEPLNPEELVRIVDIQLAQLQKRLAQRRLTLEVSEPAKNWLAQRGFDPIYGARPLRRLVQQAIGDKLAKQLLAGEVHDGDVVPVNVSADGDSLTLG</sequence>
<evidence type="ECO:0000313" key="18">
    <source>
        <dbReference type="Proteomes" id="UP000180113"/>
    </source>
</evidence>
<proteinExistence type="inferred from homology"/>
<dbReference type="Pfam" id="PF07724">
    <property type="entry name" value="AAA_2"/>
    <property type="match status" value="1"/>
</dbReference>
<evidence type="ECO:0000313" key="17">
    <source>
        <dbReference type="EMBL" id="QDF72707.1"/>
    </source>
</evidence>
<dbReference type="InterPro" id="IPR041546">
    <property type="entry name" value="ClpA/ClpB_AAA_lid"/>
</dbReference>